<dbReference type="SUPFAM" id="SSF53756">
    <property type="entry name" value="UDP-Glycosyltransferase/glycogen phosphorylase"/>
    <property type="match status" value="1"/>
</dbReference>
<dbReference type="Gene3D" id="3.40.50.2000">
    <property type="entry name" value="Glycogen Phosphorylase B"/>
    <property type="match status" value="1"/>
</dbReference>
<gene>
    <name evidence="4" type="ORF">MM415B03505_0009</name>
</gene>
<dbReference type="Pfam" id="PF00534">
    <property type="entry name" value="Glycos_transf_1"/>
    <property type="match status" value="1"/>
</dbReference>
<keyword evidence="1" id="KW-0328">Glycosyltransferase</keyword>
<dbReference type="PANTHER" id="PTHR12526">
    <property type="entry name" value="GLYCOSYLTRANSFERASE"/>
    <property type="match status" value="1"/>
</dbReference>
<evidence type="ECO:0000313" key="4">
    <source>
        <dbReference type="EMBL" id="QJA90979.1"/>
    </source>
</evidence>
<protein>
    <submittedName>
        <fullName evidence="4">Putative glycosyltransferase</fullName>
    </submittedName>
</protein>
<dbReference type="InterPro" id="IPR001296">
    <property type="entry name" value="Glyco_trans_1"/>
</dbReference>
<evidence type="ECO:0000256" key="1">
    <source>
        <dbReference type="ARBA" id="ARBA00022676"/>
    </source>
</evidence>
<evidence type="ECO:0000259" key="3">
    <source>
        <dbReference type="Pfam" id="PF00534"/>
    </source>
</evidence>
<reference evidence="4" key="1">
    <citation type="submission" date="2020-03" db="EMBL/GenBank/DDBJ databases">
        <title>The deep terrestrial virosphere.</title>
        <authorList>
            <person name="Holmfeldt K."/>
            <person name="Nilsson E."/>
            <person name="Simone D."/>
            <person name="Lopez-Fernandez M."/>
            <person name="Wu X."/>
            <person name="de Brujin I."/>
            <person name="Lundin D."/>
            <person name="Andersson A."/>
            <person name="Bertilsson S."/>
            <person name="Dopson M."/>
        </authorList>
    </citation>
    <scope>NUCLEOTIDE SEQUENCE</scope>
    <source>
        <strain evidence="4">MM415B03505</strain>
    </source>
</reference>
<name>A0A6M3L9C1_9ZZZZ</name>
<dbReference type="Gene3D" id="3.40.50.11930">
    <property type="match status" value="1"/>
</dbReference>
<dbReference type="GO" id="GO:0016757">
    <property type="term" value="F:glycosyltransferase activity"/>
    <property type="evidence" value="ECO:0007669"/>
    <property type="project" value="UniProtKB-KW"/>
</dbReference>
<accession>A0A6M3L9C1</accession>
<proteinExistence type="predicted"/>
<sequence length="445" mass="50342">MDGKIKLLWVGDSPAVSTGFGRVSQGILESLYQTGKYSISVLGINHPIGDPHRYEGMFRIYPAKAAGNVYGFNRVEEVITKEKPDIILINNDLWIASEYVKVIPEKSRIITYSPVDALPVQPDWIHNLDIANARVTTYTNFARDGIQVAHQIPVDIIGHAVDTDEFYPIDDARRFLANIPEDAFVIQNINRNQPRKRLDLFLKAMQLWLNRLPVNDRKNVCFYYHGALKDVGWNLVSLAQRWGIDDRFLVTDQRNMTPAQGVPLSMLCKIFNVADVHVMTSMGEGFGLSPFESAACRVAQVVPNHSACKELWTGKAQLIDVDHWEVLTGGVNTEGGVISVEHLADILDDLYHNRDKVKKFSQLAYDYVQREEFTWKYIADKFDSIITEMLKTDTSLSNKFEQPKTVETPSLPTKDVKTLDEKKEEIVVAGEVQTDDNKLSINQSN</sequence>
<dbReference type="PANTHER" id="PTHR12526:SF640">
    <property type="entry name" value="COLANIC ACID BIOSYNTHESIS GLYCOSYLTRANSFERASE WCAL-RELATED"/>
    <property type="match status" value="1"/>
</dbReference>
<dbReference type="AlphaFoldDB" id="A0A6M3L9C1"/>
<keyword evidence="2 4" id="KW-0808">Transferase</keyword>
<dbReference type="EMBL" id="MT142952">
    <property type="protein sequence ID" value="QJA90979.1"/>
    <property type="molecule type" value="Genomic_DNA"/>
</dbReference>
<evidence type="ECO:0000256" key="2">
    <source>
        <dbReference type="ARBA" id="ARBA00022679"/>
    </source>
</evidence>
<feature type="domain" description="Glycosyl transferase family 1" evidence="3">
    <location>
        <begin position="177"/>
        <end position="362"/>
    </location>
</feature>
<dbReference type="CDD" id="cd03801">
    <property type="entry name" value="GT4_PimA-like"/>
    <property type="match status" value="1"/>
</dbReference>
<organism evidence="4">
    <name type="scientific">viral metagenome</name>
    <dbReference type="NCBI Taxonomy" id="1070528"/>
    <lineage>
        <taxon>unclassified sequences</taxon>
        <taxon>metagenomes</taxon>
        <taxon>organismal metagenomes</taxon>
    </lineage>
</organism>